<keyword evidence="6" id="KW-1185">Reference proteome</keyword>
<dbReference type="PANTHER" id="PTHR24223">
    <property type="entry name" value="ATP-BINDING CASSETTE SUB-FAMILY C"/>
    <property type="match status" value="1"/>
</dbReference>
<dbReference type="Pfam" id="PF00005">
    <property type="entry name" value="ABC_tran"/>
    <property type="match status" value="1"/>
</dbReference>
<organism evidence="5 6">
    <name type="scientific">Mycena albidolilacea</name>
    <dbReference type="NCBI Taxonomy" id="1033008"/>
    <lineage>
        <taxon>Eukaryota</taxon>
        <taxon>Fungi</taxon>
        <taxon>Dikarya</taxon>
        <taxon>Basidiomycota</taxon>
        <taxon>Agaricomycotina</taxon>
        <taxon>Agaricomycetes</taxon>
        <taxon>Agaricomycetidae</taxon>
        <taxon>Agaricales</taxon>
        <taxon>Marasmiineae</taxon>
        <taxon>Mycenaceae</taxon>
        <taxon>Mycena</taxon>
    </lineage>
</organism>
<dbReference type="AlphaFoldDB" id="A0AAD7E7L4"/>
<feature type="region of interest" description="Disordered" evidence="3">
    <location>
        <begin position="911"/>
        <end position="931"/>
    </location>
</feature>
<feature type="compositionally biased region" description="Low complexity" evidence="3">
    <location>
        <begin position="47"/>
        <end position="63"/>
    </location>
</feature>
<dbReference type="Pfam" id="PF18758">
    <property type="entry name" value="KDZ"/>
    <property type="match status" value="1"/>
</dbReference>
<feature type="domain" description="ABC transporter" evidence="4">
    <location>
        <begin position="903"/>
        <end position="1218"/>
    </location>
</feature>
<dbReference type="Proteomes" id="UP001218218">
    <property type="component" value="Unassembled WGS sequence"/>
</dbReference>
<dbReference type="Pfam" id="PF18803">
    <property type="entry name" value="CxC2"/>
    <property type="match status" value="1"/>
</dbReference>
<evidence type="ECO:0000313" key="6">
    <source>
        <dbReference type="Proteomes" id="UP001218218"/>
    </source>
</evidence>
<gene>
    <name evidence="5" type="ORF">DFH08DRAFT_978941</name>
</gene>
<feature type="compositionally biased region" description="Basic and acidic residues" evidence="3">
    <location>
        <begin position="1060"/>
        <end position="1080"/>
    </location>
</feature>
<dbReference type="InterPro" id="IPR003439">
    <property type="entry name" value="ABC_transporter-like_ATP-bd"/>
</dbReference>
<evidence type="ECO:0000256" key="2">
    <source>
        <dbReference type="ARBA" id="ARBA00022840"/>
    </source>
</evidence>
<evidence type="ECO:0000313" key="5">
    <source>
        <dbReference type="EMBL" id="KAJ7301233.1"/>
    </source>
</evidence>
<keyword evidence="1" id="KW-0547">Nucleotide-binding</keyword>
<dbReference type="GO" id="GO:0016887">
    <property type="term" value="F:ATP hydrolysis activity"/>
    <property type="evidence" value="ECO:0007669"/>
    <property type="project" value="InterPro"/>
</dbReference>
<evidence type="ECO:0000256" key="3">
    <source>
        <dbReference type="SAM" id="MobiDB-lite"/>
    </source>
</evidence>
<dbReference type="Gene3D" id="3.40.50.300">
    <property type="entry name" value="P-loop containing nucleotide triphosphate hydrolases"/>
    <property type="match status" value="1"/>
</dbReference>
<sequence length="1238" mass="140207">MKHPGEPQKVPGKRVRRQGAVVRGHIGFDTDPVVLDAPEVPDPTPPTTAAAATAAKSPTRTSTRPWARHGVADSAVAWDDAVLPDVPAPAVFPEAASAAPDDAAVPDDSMGDASESAPLEPPPETFGPDPTKPQRPQIQQRILATFAHPQLGDVCECGKPALYRCVECFNAPMWCRVCIVREHRYNPFHHIERWDGKMFVRDALATQRPFDKTTSPPTDLSHLHILVPTHLRTRQPHSFCPQHNPSEPTIARFTVGDHNGFHTTYIEFCDCQRPGDYARWQQLIAVRLFPATFEQPQTAFTFTAMKQFHVHALASKKSAYDYVRALCQLSNNAAPDTIADRYREFLFACRIWRYLTLERRTGQAQAHGIDQFVPHRRAGSLALRCPACPEVGFNVTLEEMENTKEEDRHKMTAFYSGDANFKMQRSNKVDDPDDFALNNGRAYIPPNEDFKAYVKLIKKEKPEELAECDHLNAARMQRISKFKNAVVTGVAAIQCARHGFYMPQSIVDLDLGEGYAYTDYALCYALSDMQLVRWIRFGYDIWCQYGVRLMERITRWFPAMVAVFEKVVGAINKLHVLSHKELCQIIYNLNWLLYVGMVTMEMIETGWAEHNLTAGSTREMNAGHRHDVIDGTSDHWNWKKTIKLPSALSRLYRVAKSEERARTASFSEIDKFQREQHKEAVLEWEKKDENPRRDNKGVWHSVFQVNMKSGPPTHAAAFTKLLAKEAAAAATEAERHKTGDVGLISAALMAERHRERLKHMNASPNTAPEAKLAAKQQLDSDIQALRKLQLDRVPELHKYMPPMDSDEPQKMRLCLPSDFCAADRERLKLTELAAVEYALREGQAHDALGELRTAIRTNNFNTGMKMTDIYGTGATTRAGNFLKSLANNVQQAGDTYRRLWRGLRALGLPKDDPTLQPLGRKEQWGKGSKALKSTRSKDREPWFWSAQRPSGLDDKGVVVWEKEMDRVQWFRERALMKRAKEEIEILEEEFKRAKRWFTQTSEIWTKMAGMEKRGDYHDDQGWRAYAYRQAAIYEDLAHQCETEWVKLPQLVAQDAIAEANKAKEDEEERERDSREEPDYKYDDATLNSALRAAGLSSLQEEMDEGRLVLDSVISSGGSNLSVGQRQILALARAIVRESKLLILDEATSAIDYKTDGIIQTSLRTELKPDVTIITVAHRLQTILDSDKIMVLDEGRIVEFDAPRVLLKNPKGKLRALVDESGDKDNLYAMAEGKGDSTH</sequence>
<reference evidence="5" key="1">
    <citation type="submission" date="2023-03" db="EMBL/GenBank/DDBJ databases">
        <title>Massive genome expansion in bonnet fungi (Mycena s.s.) driven by repeated elements and novel gene families across ecological guilds.</title>
        <authorList>
            <consortium name="Lawrence Berkeley National Laboratory"/>
            <person name="Harder C.B."/>
            <person name="Miyauchi S."/>
            <person name="Viragh M."/>
            <person name="Kuo A."/>
            <person name="Thoen E."/>
            <person name="Andreopoulos B."/>
            <person name="Lu D."/>
            <person name="Skrede I."/>
            <person name="Drula E."/>
            <person name="Henrissat B."/>
            <person name="Morin E."/>
            <person name="Kohler A."/>
            <person name="Barry K."/>
            <person name="LaButti K."/>
            <person name="Morin E."/>
            <person name="Salamov A."/>
            <person name="Lipzen A."/>
            <person name="Mereny Z."/>
            <person name="Hegedus B."/>
            <person name="Baldrian P."/>
            <person name="Stursova M."/>
            <person name="Weitz H."/>
            <person name="Taylor A."/>
            <person name="Grigoriev I.V."/>
            <person name="Nagy L.G."/>
            <person name="Martin F."/>
            <person name="Kauserud H."/>
        </authorList>
    </citation>
    <scope>NUCLEOTIDE SEQUENCE</scope>
    <source>
        <strain evidence="5">CBHHK002</strain>
    </source>
</reference>
<dbReference type="InterPro" id="IPR050173">
    <property type="entry name" value="ABC_transporter_C-like"/>
</dbReference>
<feature type="region of interest" description="Disordered" evidence="3">
    <location>
        <begin position="1059"/>
        <end position="1080"/>
    </location>
</feature>
<evidence type="ECO:0000259" key="4">
    <source>
        <dbReference type="PROSITE" id="PS50893"/>
    </source>
</evidence>
<feature type="compositionally biased region" description="Low complexity" evidence="3">
    <location>
        <begin position="97"/>
        <end position="118"/>
    </location>
</feature>
<feature type="region of interest" description="Disordered" evidence="3">
    <location>
        <begin position="1"/>
        <end position="67"/>
    </location>
</feature>
<dbReference type="EMBL" id="JARIHO010000140">
    <property type="protein sequence ID" value="KAJ7301233.1"/>
    <property type="molecule type" value="Genomic_DNA"/>
</dbReference>
<accession>A0AAD7E7L4</accession>
<dbReference type="InterPro" id="IPR027417">
    <property type="entry name" value="P-loop_NTPase"/>
</dbReference>
<feature type="region of interest" description="Disordered" evidence="3">
    <location>
        <begin position="97"/>
        <end position="136"/>
    </location>
</feature>
<keyword evidence="2" id="KW-0067">ATP-binding</keyword>
<evidence type="ECO:0000256" key="1">
    <source>
        <dbReference type="ARBA" id="ARBA00022741"/>
    </source>
</evidence>
<dbReference type="PROSITE" id="PS50893">
    <property type="entry name" value="ABC_TRANSPORTER_2"/>
    <property type="match status" value="1"/>
</dbReference>
<dbReference type="GO" id="GO:0016020">
    <property type="term" value="C:membrane"/>
    <property type="evidence" value="ECO:0007669"/>
    <property type="project" value="TreeGrafter"/>
</dbReference>
<dbReference type="GO" id="GO:0005524">
    <property type="term" value="F:ATP binding"/>
    <property type="evidence" value="ECO:0007669"/>
    <property type="project" value="UniProtKB-KW"/>
</dbReference>
<protein>
    <recommendedName>
        <fullName evidence="4">ABC transporter domain-containing protein</fullName>
    </recommendedName>
</protein>
<name>A0AAD7E7L4_9AGAR</name>
<feature type="compositionally biased region" description="Pro residues" evidence="3">
    <location>
        <begin position="119"/>
        <end position="133"/>
    </location>
</feature>
<comment type="caution">
    <text evidence="5">The sequence shown here is derived from an EMBL/GenBank/DDBJ whole genome shotgun (WGS) entry which is preliminary data.</text>
</comment>
<dbReference type="InterPro" id="IPR040521">
    <property type="entry name" value="KDZ"/>
</dbReference>
<proteinExistence type="predicted"/>
<feature type="compositionally biased region" description="Basic and acidic residues" evidence="3">
    <location>
        <begin position="911"/>
        <end position="924"/>
    </location>
</feature>
<dbReference type="GO" id="GO:0042626">
    <property type="term" value="F:ATPase-coupled transmembrane transporter activity"/>
    <property type="evidence" value="ECO:0007669"/>
    <property type="project" value="TreeGrafter"/>
</dbReference>
<dbReference type="InterPro" id="IPR041457">
    <property type="entry name" value="CxC2_KDZ-assoc"/>
</dbReference>
<dbReference type="SUPFAM" id="SSF52540">
    <property type="entry name" value="P-loop containing nucleoside triphosphate hydrolases"/>
    <property type="match status" value="1"/>
</dbReference>